<dbReference type="Proteomes" id="UP000004641">
    <property type="component" value="Unassembled WGS sequence"/>
</dbReference>
<name>A0A0H3PUH8_ECO5C</name>
<evidence type="ECO:0000313" key="1">
    <source>
        <dbReference type="EMBL" id="EDU90104.1"/>
    </source>
</evidence>
<dbReference type="AlphaFoldDB" id="A0A0H3PUH8"/>
<gene>
    <name evidence="1" type="ORF">ECH7EC869_3783</name>
</gene>
<proteinExistence type="predicted"/>
<organism evidence="1 2">
    <name type="scientific">Escherichia coli O157:H7 (strain EC869)</name>
    <dbReference type="NCBI Taxonomy" id="478008"/>
    <lineage>
        <taxon>Bacteria</taxon>
        <taxon>Pseudomonadati</taxon>
        <taxon>Pseudomonadota</taxon>
        <taxon>Gammaproteobacteria</taxon>
        <taxon>Enterobacterales</taxon>
        <taxon>Enterobacteriaceae</taxon>
        <taxon>Escherichia</taxon>
    </lineage>
</organism>
<reference evidence="1 2" key="1">
    <citation type="journal article" date="2011" name="Appl. Environ. Microbiol.">
        <title>Genome signatures of Escherichia coli O157:H7 isolates from the bovine host reservoir.</title>
        <authorList>
            <person name="Eppinger M."/>
            <person name="Mammel M.K."/>
            <person name="Leclerc J.E."/>
            <person name="Ravel J."/>
            <person name="Cebula T.A."/>
        </authorList>
    </citation>
    <scope>NUCLEOTIDE SEQUENCE [LARGE SCALE GENOMIC DNA]</scope>
    <source>
        <strain evidence="1 2">EC869</strain>
    </source>
</reference>
<protein>
    <submittedName>
        <fullName evidence="1">Uncharacterized protein</fullName>
    </submittedName>
</protein>
<sequence length="56" mass="6533">MGKSTIIFGIRNPFKNGYIPYTYSELLIQGLLRYTLMVYKKITDNNHVSSNSRDFI</sequence>
<evidence type="ECO:0000313" key="2">
    <source>
        <dbReference type="Proteomes" id="UP000004641"/>
    </source>
</evidence>
<accession>A0A0H3PUH8</accession>
<comment type="caution">
    <text evidence="1">The sequence shown here is derived from an EMBL/GenBank/DDBJ whole genome shotgun (WGS) entry which is preliminary data.</text>
</comment>
<dbReference type="BioCyc" id="ECOL478008-HMP:G76-483615-MONOMER"/>
<dbReference type="EMBL" id="ABHU01000015">
    <property type="protein sequence ID" value="EDU90104.1"/>
    <property type="molecule type" value="Genomic_DNA"/>
</dbReference>